<dbReference type="STRING" id="60172.A0A1V6Q336"/>
<protein>
    <submittedName>
        <fullName evidence="2">Uncharacterized protein</fullName>
    </submittedName>
</protein>
<organism evidence="2 3">
    <name type="scientific">Penicillium solitum</name>
    <dbReference type="NCBI Taxonomy" id="60172"/>
    <lineage>
        <taxon>Eukaryota</taxon>
        <taxon>Fungi</taxon>
        <taxon>Dikarya</taxon>
        <taxon>Ascomycota</taxon>
        <taxon>Pezizomycotina</taxon>
        <taxon>Eurotiomycetes</taxon>
        <taxon>Eurotiomycetidae</taxon>
        <taxon>Eurotiales</taxon>
        <taxon>Aspergillaceae</taxon>
        <taxon>Penicillium</taxon>
    </lineage>
</organism>
<gene>
    <name evidence="2" type="ORF">PENSOL_c154G07446</name>
</gene>
<reference evidence="3" key="1">
    <citation type="journal article" date="2017" name="Nat. Microbiol.">
        <title>Global analysis of biosynthetic gene clusters reveals vast potential of secondary metabolite production in Penicillium species.</title>
        <authorList>
            <person name="Nielsen J.C."/>
            <person name="Grijseels S."/>
            <person name="Prigent S."/>
            <person name="Ji B."/>
            <person name="Dainat J."/>
            <person name="Nielsen K.F."/>
            <person name="Frisvad J.C."/>
            <person name="Workman M."/>
            <person name="Nielsen J."/>
        </authorList>
    </citation>
    <scope>NUCLEOTIDE SEQUENCE [LARGE SCALE GENOMIC DNA]</scope>
    <source>
        <strain evidence="3">IBT 29525</strain>
    </source>
</reference>
<feature type="compositionally biased region" description="Acidic residues" evidence="1">
    <location>
        <begin position="12"/>
        <end position="22"/>
    </location>
</feature>
<proteinExistence type="predicted"/>
<evidence type="ECO:0000256" key="1">
    <source>
        <dbReference type="SAM" id="MobiDB-lite"/>
    </source>
</evidence>
<feature type="compositionally biased region" description="Low complexity" evidence="1">
    <location>
        <begin position="55"/>
        <end position="64"/>
    </location>
</feature>
<name>A0A1V6Q336_9EURO</name>
<dbReference type="Proteomes" id="UP000191612">
    <property type="component" value="Unassembled WGS sequence"/>
</dbReference>
<evidence type="ECO:0000313" key="2">
    <source>
        <dbReference type="EMBL" id="OQD83417.1"/>
    </source>
</evidence>
<keyword evidence="3" id="KW-1185">Reference proteome</keyword>
<sequence>MSQSKVSVKQELDDEEDEDNDLFVDGFSTNARNANGQNTSGQNTSGQNTSGQDRNGLNNNGLNNDISSGSGQNRPPPKLSKFYKRWLGRVGIPETDFSSLDDKYIARFEATAYVYMDELRKQGYVVEDDMNMGMGI</sequence>
<dbReference type="EMBL" id="MDYO01000153">
    <property type="protein sequence ID" value="OQD83417.1"/>
    <property type="molecule type" value="Genomic_DNA"/>
</dbReference>
<dbReference type="AlphaFoldDB" id="A0A1V6Q336"/>
<feature type="region of interest" description="Disordered" evidence="1">
    <location>
        <begin position="1"/>
        <end position="80"/>
    </location>
</feature>
<comment type="caution">
    <text evidence="2">The sequence shown here is derived from an EMBL/GenBank/DDBJ whole genome shotgun (WGS) entry which is preliminary data.</text>
</comment>
<accession>A0A1V6Q336</accession>
<feature type="non-terminal residue" evidence="2">
    <location>
        <position position="136"/>
    </location>
</feature>
<feature type="compositionally biased region" description="Polar residues" evidence="1">
    <location>
        <begin position="27"/>
        <end position="53"/>
    </location>
</feature>
<evidence type="ECO:0000313" key="3">
    <source>
        <dbReference type="Proteomes" id="UP000191612"/>
    </source>
</evidence>